<evidence type="ECO:0000313" key="1">
    <source>
        <dbReference type="EMBL" id="KRY88306.1"/>
    </source>
</evidence>
<accession>A0A0V1FQQ1</accession>
<reference evidence="1 2" key="1">
    <citation type="submission" date="2015-01" db="EMBL/GenBank/DDBJ databases">
        <title>Evolution of Trichinella species and genotypes.</title>
        <authorList>
            <person name="Korhonen P.K."/>
            <person name="Edoardo P."/>
            <person name="Giuseppe L.R."/>
            <person name="Gasser R.B."/>
        </authorList>
    </citation>
    <scope>NUCLEOTIDE SEQUENCE [LARGE SCALE GENOMIC DNA]</scope>
    <source>
        <strain evidence="1">ISS470</strain>
    </source>
</reference>
<dbReference type="Proteomes" id="UP000054995">
    <property type="component" value="Unassembled WGS sequence"/>
</dbReference>
<sequence>MGIHQSAVPICKLDDHFKSLSSTNLQNASITMILFASNGILTCMCSRSVLSIHNCYFNILQEKT</sequence>
<proteinExistence type="predicted"/>
<protein>
    <submittedName>
        <fullName evidence="1">Uncharacterized protein</fullName>
    </submittedName>
</protein>
<name>A0A0V1FQQ1_TRIPS</name>
<dbReference type="AlphaFoldDB" id="A0A0V1FQQ1"/>
<gene>
    <name evidence="1" type="ORF">T4D_1947</name>
</gene>
<keyword evidence="2" id="KW-1185">Reference proteome</keyword>
<organism evidence="1 2">
    <name type="scientific">Trichinella pseudospiralis</name>
    <name type="common">Parasitic roundworm</name>
    <dbReference type="NCBI Taxonomy" id="6337"/>
    <lineage>
        <taxon>Eukaryota</taxon>
        <taxon>Metazoa</taxon>
        <taxon>Ecdysozoa</taxon>
        <taxon>Nematoda</taxon>
        <taxon>Enoplea</taxon>
        <taxon>Dorylaimia</taxon>
        <taxon>Trichinellida</taxon>
        <taxon>Trichinellidae</taxon>
        <taxon>Trichinella</taxon>
    </lineage>
</organism>
<dbReference type="EMBL" id="JYDT01000043">
    <property type="protein sequence ID" value="KRY88306.1"/>
    <property type="molecule type" value="Genomic_DNA"/>
</dbReference>
<comment type="caution">
    <text evidence="1">The sequence shown here is derived from an EMBL/GenBank/DDBJ whole genome shotgun (WGS) entry which is preliminary data.</text>
</comment>
<evidence type="ECO:0000313" key="2">
    <source>
        <dbReference type="Proteomes" id="UP000054995"/>
    </source>
</evidence>